<dbReference type="OrthoDB" id="35401at2157"/>
<gene>
    <name evidence="1" type="ORF">B6F84_09740</name>
</gene>
<dbReference type="GeneID" id="41591206"/>
<dbReference type="InterPro" id="IPR006058">
    <property type="entry name" value="2Fe2S_fd_BS"/>
</dbReference>
<dbReference type="PROSITE" id="PS00197">
    <property type="entry name" value="2FE2S_FER_1"/>
    <property type="match status" value="1"/>
</dbReference>
<dbReference type="PANTHER" id="PTHR43513">
    <property type="entry name" value="DIHYDROOROTATE DEHYDROGENASE B (NAD(+)), ELECTRON TRANSFER SUBUNIT"/>
    <property type="match status" value="1"/>
</dbReference>
<dbReference type="GO" id="GO:0051537">
    <property type="term" value="F:2 iron, 2 sulfur cluster binding"/>
    <property type="evidence" value="ECO:0007669"/>
    <property type="project" value="InterPro"/>
</dbReference>
<dbReference type="AlphaFoldDB" id="A0A1W6K146"/>
<proteinExistence type="predicted"/>
<reference evidence="1 2" key="1">
    <citation type="submission" date="2017-03" db="EMBL/GenBank/DDBJ databases">
        <title>Sulfur activation and transportation mechanism of thermophilic Archaea Acidianus manzaensis YN-25.</title>
        <authorList>
            <person name="Ma Y."/>
            <person name="Yang Y."/>
            <person name="Xia J."/>
        </authorList>
    </citation>
    <scope>NUCLEOTIDE SEQUENCE [LARGE SCALE GENOMIC DNA]</scope>
    <source>
        <strain evidence="1 2">YN-25</strain>
    </source>
</reference>
<organism evidence="1 2">
    <name type="scientific">Acidianus manzaensis</name>
    <dbReference type="NCBI Taxonomy" id="282676"/>
    <lineage>
        <taxon>Archaea</taxon>
        <taxon>Thermoproteota</taxon>
        <taxon>Thermoprotei</taxon>
        <taxon>Sulfolobales</taxon>
        <taxon>Sulfolobaceae</taxon>
        <taxon>Acidianus</taxon>
    </lineage>
</organism>
<dbReference type="PANTHER" id="PTHR43513:SF3">
    <property type="entry name" value="DIHYDROOROTATE DEHYDROGENASE B (NAD(+)), ELECTRON TRANSFER SUBUNIT-RELATED"/>
    <property type="match status" value="1"/>
</dbReference>
<evidence type="ECO:0000313" key="2">
    <source>
        <dbReference type="Proteomes" id="UP000193404"/>
    </source>
</evidence>
<dbReference type="EMBL" id="CP020477">
    <property type="protein sequence ID" value="ARM76281.1"/>
    <property type="molecule type" value="Genomic_DNA"/>
</dbReference>
<protein>
    <submittedName>
        <fullName evidence="1">2-polyprenylphenol hydroxylase</fullName>
    </submittedName>
</protein>
<dbReference type="KEGG" id="aman:B6F84_09740"/>
<evidence type="ECO:0000313" key="1">
    <source>
        <dbReference type="EMBL" id="ARM76281.1"/>
    </source>
</evidence>
<accession>A0A1W6K146</accession>
<dbReference type="Proteomes" id="UP000193404">
    <property type="component" value="Chromosome"/>
</dbReference>
<dbReference type="InterPro" id="IPR050353">
    <property type="entry name" value="PyrK_electron_transfer"/>
</dbReference>
<dbReference type="InterPro" id="IPR017938">
    <property type="entry name" value="Riboflavin_synthase-like_b-brl"/>
</dbReference>
<dbReference type="SUPFAM" id="SSF63380">
    <property type="entry name" value="Riboflavin synthase domain-like"/>
    <property type="match status" value="1"/>
</dbReference>
<name>A0A1W6K146_9CREN</name>
<sequence length="197" mass="22296">MKYAKLLSISKINSEIFEVKLDIRMNLLPGHFISIIFPSISEIPLGVGDYHNNILSLYIESEKIIKLLKEKNEILVKGPLGKPIKLGDKILGIGKGKLYYDLIYPLRYASRQGKKISVFCEDCNTEFEKVNEITGDWDTIISSVPKEEISNLPKNAYVYVRWVKMNCSLGVCGVCNINNKILPCIEGPFIKVKELVD</sequence>
<dbReference type="STRING" id="282676.B6F84_09740"/>
<dbReference type="RefSeq" id="WP_148692065.1">
    <property type="nucleotide sequence ID" value="NZ_CP020477.1"/>
</dbReference>
<keyword evidence="2" id="KW-1185">Reference proteome</keyword>